<dbReference type="OrthoDB" id="3879658at2759"/>
<feature type="active site" description="Proton donor" evidence="5">
    <location>
        <position position="212"/>
    </location>
</feature>
<keyword evidence="3 7" id="KW-0378">Hydrolase</keyword>
<accession>A0A0U1LML3</accession>
<evidence type="ECO:0000313" key="9">
    <source>
        <dbReference type="EMBL" id="CRG83361.1"/>
    </source>
</evidence>
<evidence type="ECO:0000256" key="3">
    <source>
        <dbReference type="ARBA" id="ARBA00022801"/>
    </source>
</evidence>
<comment type="similarity">
    <text evidence="1 7">Belongs to the glycosyl hydrolase 43 family.</text>
</comment>
<organism evidence="9 10">
    <name type="scientific">Talaromyces islandicus</name>
    <name type="common">Penicillium islandicum</name>
    <dbReference type="NCBI Taxonomy" id="28573"/>
    <lineage>
        <taxon>Eukaryota</taxon>
        <taxon>Fungi</taxon>
        <taxon>Dikarya</taxon>
        <taxon>Ascomycota</taxon>
        <taxon>Pezizomycotina</taxon>
        <taxon>Eurotiomycetes</taxon>
        <taxon>Eurotiomycetidae</taxon>
        <taxon>Eurotiales</taxon>
        <taxon>Trichocomaceae</taxon>
        <taxon>Talaromyces</taxon>
        <taxon>Talaromyces sect. Islandici</taxon>
    </lineage>
</organism>
<keyword evidence="2 8" id="KW-0732">Signal</keyword>
<dbReference type="AlphaFoldDB" id="A0A0U1LML3"/>
<feature type="active site" description="Proton acceptor" evidence="5">
    <location>
        <position position="30"/>
    </location>
</feature>
<dbReference type="EMBL" id="CVMT01000001">
    <property type="protein sequence ID" value="CRG83361.1"/>
    <property type="molecule type" value="Genomic_DNA"/>
</dbReference>
<dbReference type="CDD" id="cd08999">
    <property type="entry name" value="GH43_ABN-like"/>
    <property type="match status" value="1"/>
</dbReference>
<dbReference type="GO" id="GO:0004553">
    <property type="term" value="F:hydrolase activity, hydrolyzing O-glycosyl compounds"/>
    <property type="evidence" value="ECO:0007669"/>
    <property type="project" value="InterPro"/>
</dbReference>
<dbReference type="STRING" id="28573.A0A0U1LML3"/>
<evidence type="ECO:0000256" key="7">
    <source>
        <dbReference type="RuleBase" id="RU361187"/>
    </source>
</evidence>
<proteinExistence type="inferred from homology"/>
<evidence type="ECO:0000256" key="5">
    <source>
        <dbReference type="PIRSR" id="PIRSR606710-1"/>
    </source>
</evidence>
<evidence type="ECO:0000256" key="1">
    <source>
        <dbReference type="ARBA" id="ARBA00009865"/>
    </source>
</evidence>
<dbReference type="InterPro" id="IPR023296">
    <property type="entry name" value="Glyco_hydro_beta-prop_sf"/>
</dbReference>
<evidence type="ECO:0000313" key="10">
    <source>
        <dbReference type="Proteomes" id="UP000054383"/>
    </source>
</evidence>
<gene>
    <name evidence="9" type="ORF">PISL3812_00712</name>
</gene>
<evidence type="ECO:0000256" key="8">
    <source>
        <dbReference type="SAM" id="SignalP"/>
    </source>
</evidence>
<dbReference type="SUPFAM" id="SSF75005">
    <property type="entry name" value="Arabinanase/levansucrase/invertase"/>
    <property type="match status" value="1"/>
</dbReference>
<sequence length="321" mass="34154">MLRSTSLLATILCSGASAHIYRVLDSSFPDPSVVYTGSEYYAFGTTGNGVYAQVATSPDFTNWTLLEDFDALPGPYPDWVSDSAVVLWAPDVIKMADGSYVMYYSAKEKTSGKHCVGVATSSTAKGPYDATVSNDSIACPTSQGGAIDPDGFIDTDGTIYVTYKIDGNSMDGDGTTHSTPIMLQKMHSDGVQVDGDPIQLLDRDDNDGPLIEAPSVLYYDGIYYLSFSSNYYNTEKYDTSYAYATSITGPWAKQHAPHAPLLVTGTGSKNAGKLSAPGGSDFSADGKKVVFHANLNGKDGKDGRAMFVSNITVSDNIISLA</sequence>
<feature type="signal peptide" evidence="8">
    <location>
        <begin position="1"/>
        <end position="18"/>
    </location>
</feature>
<reference evidence="9 10" key="1">
    <citation type="submission" date="2015-04" db="EMBL/GenBank/DDBJ databases">
        <authorList>
            <person name="Syromyatnikov M.Y."/>
            <person name="Popov V.N."/>
        </authorList>
    </citation>
    <scope>NUCLEOTIDE SEQUENCE [LARGE SCALE GENOMIC DNA]</scope>
    <source>
        <strain evidence="9">WF-38-12</strain>
    </source>
</reference>
<evidence type="ECO:0000256" key="4">
    <source>
        <dbReference type="ARBA" id="ARBA00023295"/>
    </source>
</evidence>
<dbReference type="PANTHER" id="PTHR42812:SF5">
    <property type="entry name" value="ENDO-ARABINASE"/>
    <property type="match status" value="1"/>
</dbReference>
<dbReference type="GO" id="GO:0005975">
    <property type="term" value="P:carbohydrate metabolic process"/>
    <property type="evidence" value="ECO:0007669"/>
    <property type="project" value="InterPro"/>
</dbReference>
<dbReference type="InterPro" id="IPR006710">
    <property type="entry name" value="Glyco_hydro_43"/>
</dbReference>
<evidence type="ECO:0000256" key="6">
    <source>
        <dbReference type="PIRSR" id="PIRSR606710-2"/>
    </source>
</evidence>
<dbReference type="Proteomes" id="UP000054383">
    <property type="component" value="Unassembled WGS sequence"/>
</dbReference>
<feature type="site" description="Important for catalytic activity, responsible for pKa modulation of the active site Glu and correct orientation of both the proton donor and substrate" evidence="6">
    <location>
        <position position="148"/>
    </location>
</feature>
<dbReference type="PANTHER" id="PTHR42812">
    <property type="entry name" value="BETA-XYLOSIDASE"/>
    <property type="match status" value="1"/>
</dbReference>
<keyword evidence="4 7" id="KW-0326">Glycosidase</keyword>
<keyword evidence="10" id="KW-1185">Reference proteome</keyword>
<dbReference type="Gene3D" id="2.115.10.20">
    <property type="entry name" value="Glycosyl hydrolase domain, family 43"/>
    <property type="match status" value="1"/>
</dbReference>
<protein>
    <submittedName>
        <fullName evidence="9">Uncharacterized protein</fullName>
    </submittedName>
</protein>
<dbReference type="OMA" id="LFHANCP"/>
<evidence type="ECO:0000256" key="2">
    <source>
        <dbReference type="ARBA" id="ARBA00022729"/>
    </source>
</evidence>
<dbReference type="InterPro" id="IPR051795">
    <property type="entry name" value="Glycosyl_Hydrlase_43"/>
</dbReference>
<name>A0A0U1LML3_TALIS</name>
<feature type="chain" id="PRO_5006711094" evidence="8">
    <location>
        <begin position="19"/>
        <end position="321"/>
    </location>
</feature>
<dbReference type="Pfam" id="PF04616">
    <property type="entry name" value="Glyco_hydro_43"/>
    <property type="match status" value="1"/>
</dbReference>